<feature type="domain" description="AAA+ ATPase" evidence="1">
    <location>
        <begin position="179"/>
        <end position="302"/>
    </location>
</feature>
<dbReference type="InterPro" id="IPR003959">
    <property type="entry name" value="ATPase_AAA_core"/>
</dbReference>
<dbReference type="GO" id="GO:0005524">
    <property type="term" value="F:ATP binding"/>
    <property type="evidence" value="ECO:0007669"/>
    <property type="project" value="InterPro"/>
</dbReference>
<proteinExistence type="predicted"/>
<evidence type="ECO:0000313" key="2">
    <source>
        <dbReference type="EMBL" id="TDX01306.1"/>
    </source>
</evidence>
<evidence type="ECO:0000259" key="1">
    <source>
        <dbReference type="SMART" id="SM00382"/>
    </source>
</evidence>
<dbReference type="RefSeq" id="WP_133993723.1">
    <property type="nucleotide sequence ID" value="NZ_SODV01000001.1"/>
</dbReference>
<dbReference type="GO" id="GO:0016887">
    <property type="term" value="F:ATP hydrolysis activity"/>
    <property type="evidence" value="ECO:0007669"/>
    <property type="project" value="InterPro"/>
</dbReference>
<organism evidence="2 3">
    <name type="scientific">Dinghuibacter silviterrae</name>
    <dbReference type="NCBI Taxonomy" id="1539049"/>
    <lineage>
        <taxon>Bacteria</taxon>
        <taxon>Pseudomonadati</taxon>
        <taxon>Bacteroidota</taxon>
        <taxon>Chitinophagia</taxon>
        <taxon>Chitinophagales</taxon>
        <taxon>Chitinophagaceae</taxon>
        <taxon>Dinghuibacter</taxon>
    </lineage>
</organism>
<dbReference type="OrthoDB" id="9809379at2"/>
<evidence type="ECO:0000313" key="3">
    <source>
        <dbReference type="Proteomes" id="UP000294498"/>
    </source>
</evidence>
<name>A0A4R8DTR7_9BACT</name>
<dbReference type="Proteomes" id="UP000294498">
    <property type="component" value="Unassembled WGS sequence"/>
</dbReference>
<dbReference type="InterPro" id="IPR027417">
    <property type="entry name" value="P-loop_NTPase"/>
</dbReference>
<dbReference type="EMBL" id="SODV01000001">
    <property type="protein sequence ID" value="TDX01306.1"/>
    <property type="molecule type" value="Genomic_DNA"/>
</dbReference>
<dbReference type="SMART" id="SM00382">
    <property type="entry name" value="AAA"/>
    <property type="match status" value="1"/>
</dbReference>
<comment type="caution">
    <text evidence="2">The sequence shown here is derived from an EMBL/GenBank/DDBJ whole genome shotgun (WGS) entry which is preliminary data.</text>
</comment>
<dbReference type="InterPro" id="IPR003593">
    <property type="entry name" value="AAA+_ATPase"/>
</dbReference>
<sequence length="357" mass="40733">MNNTATGKATGAPYVFDNWFVDERRVYYSYFDTIPSICDIYQLKGEKLYQAIREEFPHLLLHEFQYRDYVHKGKKLDFGKTLLVFANRCVLVCGETYCNILHDGGQPEFMDKVMALAHVHKGRTQRKPLEINLISQGRSGFELKGMEVKRTKLDVDLFYEDDFKEVDELIRKRLNRKKDKGIVLLHGLPGTGKTSYLRYLVGKIRKPVLFLSPTIAANLMDPGFIDLLVDNPDSVVIIEDAENIIMDRKANQSSAVSNLLNISDGLLSDFLNVQLICTFNSELTWIDAALLRKGRLIAQYEFGRLGVAKAQRLSDHLGFGRTITKPMTLAEIGQPHDTPRKEKNNIITGFRREAIEN</sequence>
<dbReference type="AlphaFoldDB" id="A0A4R8DTR7"/>
<keyword evidence="3" id="KW-1185">Reference proteome</keyword>
<gene>
    <name evidence="2" type="ORF">EDB95_2339</name>
</gene>
<dbReference type="Gene3D" id="3.40.50.300">
    <property type="entry name" value="P-loop containing nucleotide triphosphate hydrolases"/>
    <property type="match status" value="1"/>
</dbReference>
<protein>
    <submittedName>
        <fullName evidence="2">ATPase family protein associated with various cellular activities (AAA)</fullName>
    </submittedName>
</protein>
<reference evidence="2 3" key="1">
    <citation type="submission" date="2019-03" db="EMBL/GenBank/DDBJ databases">
        <title>Genomic Encyclopedia of Type Strains, Phase IV (KMG-IV): sequencing the most valuable type-strain genomes for metagenomic binning, comparative biology and taxonomic classification.</title>
        <authorList>
            <person name="Goeker M."/>
        </authorList>
    </citation>
    <scope>NUCLEOTIDE SEQUENCE [LARGE SCALE GENOMIC DNA]</scope>
    <source>
        <strain evidence="2 3">DSM 100059</strain>
    </source>
</reference>
<dbReference type="Pfam" id="PF00004">
    <property type="entry name" value="AAA"/>
    <property type="match status" value="1"/>
</dbReference>
<accession>A0A4R8DTR7</accession>
<dbReference type="SUPFAM" id="SSF52540">
    <property type="entry name" value="P-loop containing nucleoside triphosphate hydrolases"/>
    <property type="match status" value="1"/>
</dbReference>